<accession>A0A8T2FUF1</accession>
<dbReference type="EMBL" id="JAEFBK010000002">
    <property type="protein sequence ID" value="KAG7639942.1"/>
    <property type="molecule type" value="Genomic_DNA"/>
</dbReference>
<dbReference type="AlphaFoldDB" id="A0A8T2FUF1"/>
<evidence type="ECO:0000313" key="2">
    <source>
        <dbReference type="Proteomes" id="UP000694240"/>
    </source>
</evidence>
<comment type="caution">
    <text evidence="1">The sequence shown here is derived from an EMBL/GenBank/DDBJ whole genome shotgun (WGS) entry which is preliminary data.</text>
</comment>
<dbReference type="SMR" id="A0A8T2FUF1"/>
<keyword evidence="2" id="KW-1185">Reference proteome</keyword>
<dbReference type="Proteomes" id="UP000694240">
    <property type="component" value="Chromosome 2"/>
</dbReference>
<proteinExistence type="predicted"/>
<reference evidence="1 2" key="1">
    <citation type="submission" date="2020-12" db="EMBL/GenBank/DDBJ databases">
        <title>Concerted genomic and epigenomic changes stabilize Arabidopsis allopolyploids.</title>
        <authorList>
            <person name="Chen Z."/>
        </authorList>
    </citation>
    <scope>NUCLEOTIDE SEQUENCE [LARGE SCALE GENOMIC DNA]</scope>
    <source>
        <strain evidence="1">Allo738</strain>
        <tissue evidence="1">Leaf</tissue>
    </source>
</reference>
<name>A0A8T2FUF1_9BRAS</name>
<sequence length="36" mass="4256">MIWRVGNRDISDYKVLGKRDLFLDPSVRLKATHELL</sequence>
<evidence type="ECO:0000313" key="1">
    <source>
        <dbReference type="EMBL" id="KAG7639942.1"/>
    </source>
</evidence>
<gene>
    <name evidence="1" type="ORF">ISN45_At02g041970</name>
</gene>
<protein>
    <submittedName>
        <fullName evidence="1">Uncharacterized protein</fullName>
    </submittedName>
</protein>
<organism evidence="1 2">
    <name type="scientific">Arabidopsis thaliana x Arabidopsis arenosa</name>
    <dbReference type="NCBI Taxonomy" id="1240361"/>
    <lineage>
        <taxon>Eukaryota</taxon>
        <taxon>Viridiplantae</taxon>
        <taxon>Streptophyta</taxon>
        <taxon>Embryophyta</taxon>
        <taxon>Tracheophyta</taxon>
        <taxon>Spermatophyta</taxon>
        <taxon>Magnoliopsida</taxon>
        <taxon>eudicotyledons</taxon>
        <taxon>Gunneridae</taxon>
        <taxon>Pentapetalae</taxon>
        <taxon>rosids</taxon>
        <taxon>malvids</taxon>
        <taxon>Brassicales</taxon>
        <taxon>Brassicaceae</taxon>
        <taxon>Camelineae</taxon>
        <taxon>Arabidopsis</taxon>
    </lineage>
</organism>